<keyword evidence="1" id="KW-0233">DNA recombination</keyword>
<dbReference type="AlphaFoldDB" id="C5T7Y8"/>
<dbReference type="PATRIC" id="fig|573060.9.peg.2023"/>
<dbReference type="Proteomes" id="UP000003856">
    <property type="component" value="Unassembled WGS sequence"/>
</dbReference>
<dbReference type="Gene3D" id="1.10.443.10">
    <property type="entry name" value="Intergrase catalytic core"/>
    <property type="match status" value="1"/>
</dbReference>
<keyword evidence="3" id="KW-1185">Reference proteome</keyword>
<dbReference type="GO" id="GO:0003677">
    <property type="term" value="F:DNA binding"/>
    <property type="evidence" value="ECO:0007669"/>
    <property type="project" value="InterPro"/>
</dbReference>
<evidence type="ECO:0000313" key="2">
    <source>
        <dbReference type="EMBL" id="EER59404.1"/>
    </source>
</evidence>
<dbReference type="RefSeq" id="WP_005798178.1">
    <property type="nucleotide sequence ID" value="NZ_ACQT01000129.1"/>
</dbReference>
<protein>
    <submittedName>
        <fullName evidence="2">Phage integrase family protein</fullName>
    </submittedName>
</protein>
<proteinExistence type="predicted"/>
<dbReference type="InterPro" id="IPR013762">
    <property type="entry name" value="Integrase-like_cat_sf"/>
</dbReference>
<dbReference type="EMBL" id="ACQT01000129">
    <property type="protein sequence ID" value="EER59404.1"/>
    <property type="molecule type" value="Genomic_DNA"/>
</dbReference>
<name>C5T7Y8_ACIDE</name>
<gene>
    <name evidence="2" type="ORF">AcdelDRAFT_3018</name>
</gene>
<reference evidence="2 3" key="1">
    <citation type="submission" date="2009-05" db="EMBL/GenBank/DDBJ databases">
        <title>The draft genome of Acidovorax delafieldii 2AN.</title>
        <authorList>
            <consortium name="US DOE Joint Genome Institute (JGI-PGF)"/>
            <person name="Lucas S."/>
            <person name="Copeland A."/>
            <person name="Lapidus A."/>
            <person name="Glavina del Rio T."/>
            <person name="Tice H."/>
            <person name="Bruce D."/>
            <person name="Goodwin L."/>
            <person name="Pitluck S."/>
            <person name="Larimer F."/>
            <person name="Land M.L."/>
            <person name="Hauser L."/>
            <person name="Shelobolina E.S."/>
            <person name="Picardal F."/>
            <person name="Roden E."/>
            <person name="Emerson D."/>
        </authorList>
    </citation>
    <scope>NUCLEOTIDE SEQUENCE [LARGE SCALE GENOMIC DNA]</scope>
    <source>
        <strain evidence="2 3">2AN</strain>
    </source>
</reference>
<sequence>MERSGHILSEDQLAAGALRIRGRSSQLLEDLALYYILFATGARPLEIARLEVRDYLDANGCVRVASEFRSEIAINGRPRPLFFRSRRLDDALYAYLSERVADRFTLGADDNYRGLHPTSRLFLSSSGQGFEITRHEANGQKQFQCRGILETYRKIFRYAGFENMTALRARRTVVAKLYARGADEAQVGLLLGIAEPSAVRAQFPRDNPTLEALVVNLI</sequence>
<evidence type="ECO:0000256" key="1">
    <source>
        <dbReference type="ARBA" id="ARBA00023172"/>
    </source>
</evidence>
<dbReference type="InterPro" id="IPR011010">
    <property type="entry name" value="DNA_brk_join_enz"/>
</dbReference>
<dbReference type="CDD" id="cd00397">
    <property type="entry name" value="DNA_BRE_C"/>
    <property type="match status" value="1"/>
</dbReference>
<evidence type="ECO:0000313" key="3">
    <source>
        <dbReference type="Proteomes" id="UP000003856"/>
    </source>
</evidence>
<dbReference type="GO" id="GO:0006310">
    <property type="term" value="P:DNA recombination"/>
    <property type="evidence" value="ECO:0007669"/>
    <property type="project" value="UniProtKB-KW"/>
</dbReference>
<dbReference type="OrthoDB" id="305957at2"/>
<comment type="caution">
    <text evidence="2">The sequence shown here is derived from an EMBL/GenBank/DDBJ whole genome shotgun (WGS) entry which is preliminary data.</text>
</comment>
<dbReference type="GO" id="GO:0015074">
    <property type="term" value="P:DNA integration"/>
    <property type="evidence" value="ECO:0007669"/>
    <property type="project" value="InterPro"/>
</dbReference>
<organism evidence="2 3">
    <name type="scientific">Acidovorax delafieldii 2AN</name>
    <dbReference type="NCBI Taxonomy" id="573060"/>
    <lineage>
        <taxon>Bacteria</taxon>
        <taxon>Pseudomonadati</taxon>
        <taxon>Pseudomonadota</taxon>
        <taxon>Betaproteobacteria</taxon>
        <taxon>Burkholderiales</taxon>
        <taxon>Comamonadaceae</taxon>
        <taxon>Acidovorax</taxon>
    </lineage>
</organism>
<dbReference type="SUPFAM" id="SSF56349">
    <property type="entry name" value="DNA breaking-rejoining enzymes"/>
    <property type="match status" value="1"/>
</dbReference>
<accession>C5T7Y8</accession>